<dbReference type="EMBL" id="JBIBEG010000011">
    <property type="protein sequence ID" value="MFF5900170.1"/>
    <property type="molecule type" value="Genomic_DNA"/>
</dbReference>
<proteinExistence type="predicted"/>
<dbReference type="RefSeq" id="WP_387907949.1">
    <property type="nucleotide sequence ID" value="NZ_JBIBEG010000011.1"/>
</dbReference>
<evidence type="ECO:0000313" key="1">
    <source>
        <dbReference type="EMBL" id="MFF5900170.1"/>
    </source>
</evidence>
<evidence type="ECO:0000313" key="2">
    <source>
        <dbReference type="Proteomes" id="UP001602322"/>
    </source>
</evidence>
<gene>
    <name evidence="1" type="ORF">ACFY8O_30185</name>
</gene>
<sequence>MAFELDGEVTGAGSGMGRCHLDLDIAEDSEPAAALARLRAVLSELGVSECATLNVSE</sequence>
<name>A0ABW6XEJ1_9ACTN</name>
<accession>A0ABW6XEJ1</accession>
<organism evidence="1 2">
    <name type="scientific">Streptomyces argenteolus</name>
    <dbReference type="NCBI Taxonomy" id="67274"/>
    <lineage>
        <taxon>Bacteria</taxon>
        <taxon>Bacillati</taxon>
        <taxon>Actinomycetota</taxon>
        <taxon>Actinomycetes</taxon>
        <taxon>Kitasatosporales</taxon>
        <taxon>Streptomycetaceae</taxon>
        <taxon>Streptomyces</taxon>
    </lineage>
</organism>
<dbReference type="Proteomes" id="UP001602322">
    <property type="component" value="Unassembled WGS sequence"/>
</dbReference>
<protein>
    <submittedName>
        <fullName evidence="1">Uncharacterized protein</fullName>
    </submittedName>
</protein>
<reference evidence="1 2" key="1">
    <citation type="submission" date="2024-10" db="EMBL/GenBank/DDBJ databases">
        <title>The Natural Products Discovery Center: Release of the First 8490 Sequenced Strains for Exploring Actinobacteria Biosynthetic Diversity.</title>
        <authorList>
            <person name="Kalkreuter E."/>
            <person name="Kautsar S.A."/>
            <person name="Yang D."/>
            <person name="Bader C.D."/>
            <person name="Teijaro C.N."/>
            <person name="Fluegel L."/>
            <person name="Davis C.M."/>
            <person name="Simpson J.R."/>
            <person name="Lauterbach L."/>
            <person name="Steele A.D."/>
            <person name="Gui C."/>
            <person name="Meng S."/>
            <person name="Li G."/>
            <person name="Viehrig K."/>
            <person name="Ye F."/>
            <person name="Su P."/>
            <person name="Kiefer A.F."/>
            <person name="Nichols A."/>
            <person name="Cepeda A.J."/>
            <person name="Yan W."/>
            <person name="Fan B."/>
            <person name="Jiang Y."/>
            <person name="Adhikari A."/>
            <person name="Zheng C.-J."/>
            <person name="Schuster L."/>
            <person name="Cowan T.M."/>
            <person name="Smanski M.J."/>
            <person name="Chevrette M.G."/>
            <person name="De Carvalho L.P.S."/>
            <person name="Shen B."/>
        </authorList>
    </citation>
    <scope>NUCLEOTIDE SEQUENCE [LARGE SCALE GENOMIC DNA]</scope>
    <source>
        <strain evidence="1 2">NPDC012540</strain>
    </source>
</reference>
<keyword evidence="2" id="KW-1185">Reference proteome</keyword>
<comment type="caution">
    <text evidence="1">The sequence shown here is derived from an EMBL/GenBank/DDBJ whole genome shotgun (WGS) entry which is preliminary data.</text>
</comment>